<keyword evidence="6" id="KW-0472">Membrane</keyword>
<keyword evidence="3" id="KW-1003">Cell membrane</keyword>
<dbReference type="NCBIfam" id="TIGR00494">
    <property type="entry name" value="crcB"/>
    <property type="match status" value="1"/>
</dbReference>
<name>A0A7R8WUH7_9CRUS</name>
<comment type="function">
    <text evidence="1">Fluoride channel required for the rapid expulsion of cytoplasmic fluoride.</text>
</comment>
<gene>
    <name evidence="9" type="ORF">CTOB1V02_LOCUS16120</name>
</gene>
<accession>A0A7R8WUH7</accession>
<evidence type="ECO:0000256" key="4">
    <source>
        <dbReference type="ARBA" id="ARBA00022692"/>
    </source>
</evidence>
<evidence type="ECO:0000256" key="8">
    <source>
        <dbReference type="ARBA" id="ARBA00035585"/>
    </source>
</evidence>
<dbReference type="PANTHER" id="PTHR28259:SF1">
    <property type="entry name" value="FLUORIDE EXPORT PROTEIN 1-RELATED"/>
    <property type="match status" value="1"/>
</dbReference>
<reference evidence="9" key="1">
    <citation type="submission" date="2020-11" db="EMBL/GenBank/DDBJ databases">
        <authorList>
            <person name="Tran Van P."/>
        </authorList>
    </citation>
    <scope>NUCLEOTIDE SEQUENCE</scope>
</reference>
<evidence type="ECO:0000256" key="7">
    <source>
        <dbReference type="ARBA" id="ARBA00035120"/>
    </source>
</evidence>
<proteinExistence type="inferred from homology"/>
<dbReference type="PANTHER" id="PTHR28259">
    <property type="entry name" value="FLUORIDE EXPORT PROTEIN 1-RELATED"/>
    <property type="match status" value="1"/>
</dbReference>
<sequence length="197" mass="21778">MERDGEDLTDMLMEEDRLLLVVAYNLSLASDSGLLKIKALSERAREKGYQVYFFSASTQEDYDKVKAEIYEITIVKQALLVFLGGGLGSVARYWLGVRLNNFENAIPFGTLLANVLGSLIIGFIFGYTAKTGLLNENHSLLLATGFCGGFTTFSTFAYENHLYLKSGDYFGLIPYLALTFVLGIAAVFAGLYLAKWV</sequence>
<dbReference type="HAMAP" id="MF_00454">
    <property type="entry name" value="FluC"/>
    <property type="match status" value="1"/>
</dbReference>
<evidence type="ECO:0000256" key="3">
    <source>
        <dbReference type="ARBA" id="ARBA00022475"/>
    </source>
</evidence>
<comment type="catalytic activity">
    <reaction evidence="8">
        <text>fluoride(in) = fluoride(out)</text>
        <dbReference type="Rhea" id="RHEA:76159"/>
        <dbReference type="ChEBI" id="CHEBI:17051"/>
    </reaction>
    <physiologicalReaction direction="left-to-right" evidence="8">
        <dbReference type="Rhea" id="RHEA:76160"/>
    </physiologicalReaction>
</comment>
<dbReference type="EMBL" id="OB699298">
    <property type="protein sequence ID" value="CAD7238305.1"/>
    <property type="molecule type" value="Genomic_DNA"/>
</dbReference>
<dbReference type="AlphaFoldDB" id="A0A7R8WUH7"/>
<evidence type="ECO:0000256" key="6">
    <source>
        <dbReference type="ARBA" id="ARBA00023136"/>
    </source>
</evidence>
<dbReference type="GO" id="GO:1903425">
    <property type="term" value="F:fluoride transmembrane transporter activity"/>
    <property type="evidence" value="ECO:0007669"/>
    <property type="project" value="TreeGrafter"/>
</dbReference>
<organism evidence="9">
    <name type="scientific">Cyprideis torosa</name>
    <dbReference type="NCBI Taxonomy" id="163714"/>
    <lineage>
        <taxon>Eukaryota</taxon>
        <taxon>Metazoa</taxon>
        <taxon>Ecdysozoa</taxon>
        <taxon>Arthropoda</taxon>
        <taxon>Crustacea</taxon>
        <taxon>Oligostraca</taxon>
        <taxon>Ostracoda</taxon>
        <taxon>Podocopa</taxon>
        <taxon>Podocopida</taxon>
        <taxon>Cytherocopina</taxon>
        <taxon>Cytheroidea</taxon>
        <taxon>Cytherideidae</taxon>
        <taxon>Cyprideis</taxon>
    </lineage>
</organism>
<evidence type="ECO:0000256" key="2">
    <source>
        <dbReference type="ARBA" id="ARBA00004651"/>
    </source>
</evidence>
<comment type="similarity">
    <text evidence="7">Belongs to the fluoride channel Fluc/FEX (TC 1.A.43) family.</text>
</comment>
<evidence type="ECO:0000256" key="1">
    <source>
        <dbReference type="ARBA" id="ARBA00002598"/>
    </source>
</evidence>
<evidence type="ECO:0000313" key="9">
    <source>
        <dbReference type="EMBL" id="CAD7238305.1"/>
    </source>
</evidence>
<keyword evidence="5" id="KW-1133">Transmembrane helix</keyword>
<comment type="subcellular location">
    <subcellularLocation>
        <location evidence="2">Cell membrane</location>
        <topology evidence="2">Multi-pass membrane protein</topology>
    </subcellularLocation>
</comment>
<evidence type="ECO:0000256" key="5">
    <source>
        <dbReference type="ARBA" id="ARBA00022989"/>
    </source>
</evidence>
<keyword evidence="4" id="KW-0812">Transmembrane</keyword>
<dbReference type="GO" id="GO:0005886">
    <property type="term" value="C:plasma membrane"/>
    <property type="evidence" value="ECO:0007669"/>
    <property type="project" value="UniProtKB-SubCell"/>
</dbReference>
<dbReference type="InterPro" id="IPR003691">
    <property type="entry name" value="FluC"/>
</dbReference>
<dbReference type="Pfam" id="PF02537">
    <property type="entry name" value="CRCB"/>
    <property type="match status" value="1"/>
</dbReference>
<dbReference type="OrthoDB" id="10521381at2759"/>
<protein>
    <submittedName>
        <fullName evidence="9">Uncharacterized protein</fullName>
    </submittedName>
</protein>